<dbReference type="Proteomes" id="UP000246005">
    <property type="component" value="Unassembled WGS sequence"/>
</dbReference>
<gene>
    <name evidence="2" type="ORF">C8D88_11887</name>
</gene>
<dbReference type="InterPro" id="IPR046373">
    <property type="entry name" value="Acyl-CoA_Oxase/DH_mid-dom_sf"/>
</dbReference>
<proteinExistence type="predicted"/>
<evidence type="ECO:0000259" key="1">
    <source>
        <dbReference type="Pfam" id="PF02771"/>
    </source>
</evidence>
<dbReference type="GO" id="GO:0050660">
    <property type="term" value="F:flavin adenine dinucleotide binding"/>
    <property type="evidence" value="ECO:0007669"/>
    <property type="project" value="InterPro"/>
</dbReference>
<dbReference type="Gene3D" id="1.10.540.10">
    <property type="entry name" value="Acyl-CoA dehydrogenase/oxidase, N-terminal domain"/>
    <property type="match status" value="1"/>
</dbReference>
<organism evidence="2 3">
    <name type="scientific">Lentzea atacamensis</name>
    <dbReference type="NCBI Taxonomy" id="531938"/>
    <lineage>
        <taxon>Bacteria</taxon>
        <taxon>Bacillati</taxon>
        <taxon>Actinomycetota</taxon>
        <taxon>Actinomycetes</taxon>
        <taxon>Pseudonocardiales</taxon>
        <taxon>Pseudonocardiaceae</taxon>
        <taxon>Lentzea</taxon>
    </lineage>
</organism>
<dbReference type="InterPro" id="IPR037069">
    <property type="entry name" value="AcylCoA_DH/ox_N_sf"/>
</dbReference>
<dbReference type="AlphaFoldDB" id="A0A316HMQ3"/>
<reference evidence="2 3" key="1">
    <citation type="submission" date="2018-05" db="EMBL/GenBank/DDBJ databases">
        <title>Genomic Encyclopedia of Type Strains, Phase IV (KMG-IV): sequencing the most valuable type-strain genomes for metagenomic binning, comparative biology and taxonomic classification.</title>
        <authorList>
            <person name="Goeker M."/>
        </authorList>
    </citation>
    <scope>NUCLEOTIDE SEQUENCE [LARGE SCALE GENOMIC DNA]</scope>
    <source>
        <strain evidence="2 3">DSM 45480</strain>
    </source>
</reference>
<dbReference type="RefSeq" id="WP_109641502.1">
    <property type="nucleotide sequence ID" value="NZ_QGHB01000018.1"/>
</dbReference>
<dbReference type="InterPro" id="IPR009100">
    <property type="entry name" value="AcylCoA_DH/oxidase_NM_dom_sf"/>
</dbReference>
<accession>A0A316HMQ3</accession>
<dbReference type="SUPFAM" id="SSF56645">
    <property type="entry name" value="Acyl-CoA dehydrogenase NM domain-like"/>
    <property type="match status" value="1"/>
</dbReference>
<name>A0A316HMQ3_9PSEU</name>
<dbReference type="EMBL" id="QGHB01000018">
    <property type="protein sequence ID" value="PWK81319.1"/>
    <property type="molecule type" value="Genomic_DNA"/>
</dbReference>
<protein>
    <submittedName>
        <fullName evidence="2">Alkylation response protein AidB-like acyl-CoA dehydrogenase</fullName>
    </submittedName>
</protein>
<evidence type="ECO:0000313" key="2">
    <source>
        <dbReference type="EMBL" id="PWK81319.1"/>
    </source>
</evidence>
<sequence>MSEALAAARWIADEVLFPAAPSVDTADRVPRGHLDLLAERGFYGLASPETTLDVPDYAAVQRIVEILAGGCLTTAFVWVQHHGAVMAVAKSGNEALRSKYLADLTAGRVRAGLAAGAAVRPGPPLLRATPVDGGWIFDGTAPWVTGWGMVDLLHIAARDDNDVLVWALLDAVESAGVTTTPVEMVAVQASRTVTMKVERLFVPHDRVTSTMPRAEHLAGDPESVRFTGSLALGVANRAIRLAGFGHTELDAVREHLHSAAHDAVPLARAAAAELALRMAAALVVHDGSRAVLTQEHGQRLLREAGFLLVFGSRPAIKAALLDRFRND</sequence>
<dbReference type="PANTHER" id="PTHR43884">
    <property type="entry name" value="ACYL-COA DEHYDROGENASE"/>
    <property type="match status" value="1"/>
</dbReference>
<comment type="caution">
    <text evidence="2">The sequence shown here is derived from an EMBL/GenBank/DDBJ whole genome shotgun (WGS) entry which is preliminary data.</text>
</comment>
<dbReference type="GO" id="GO:0003995">
    <property type="term" value="F:acyl-CoA dehydrogenase activity"/>
    <property type="evidence" value="ECO:0007669"/>
    <property type="project" value="TreeGrafter"/>
</dbReference>
<dbReference type="Pfam" id="PF02771">
    <property type="entry name" value="Acyl-CoA_dh_N"/>
    <property type="match status" value="1"/>
</dbReference>
<evidence type="ECO:0000313" key="3">
    <source>
        <dbReference type="Proteomes" id="UP000246005"/>
    </source>
</evidence>
<dbReference type="PANTHER" id="PTHR43884:SF12">
    <property type="entry name" value="ISOVALERYL-COA DEHYDROGENASE, MITOCHONDRIAL-RELATED"/>
    <property type="match status" value="1"/>
</dbReference>
<dbReference type="Gene3D" id="2.40.110.10">
    <property type="entry name" value="Butyryl-CoA Dehydrogenase, subunit A, domain 2"/>
    <property type="match status" value="1"/>
</dbReference>
<feature type="domain" description="Acyl-CoA dehydrogenase/oxidase N-terminal" evidence="1">
    <location>
        <begin position="6"/>
        <end position="107"/>
    </location>
</feature>
<dbReference type="InterPro" id="IPR013786">
    <property type="entry name" value="AcylCoA_DH/ox_N"/>
</dbReference>